<keyword evidence="7 11" id="KW-0665">Pyrimidine biosynthesis</keyword>
<comment type="cofactor">
    <cofactor evidence="13">
        <name>[2Fe-2S] cluster</name>
        <dbReference type="ChEBI" id="CHEBI:190135"/>
    </cofactor>
    <text evidence="13">Binds 1 [2Fe-2S] cluster per subunit.</text>
</comment>
<keyword evidence="8 11" id="KW-0249">Electron transport</keyword>
<dbReference type="AlphaFoldDB" id="B5IAK2"/>
<dbReference type="InterPro" id="IPR039261">
    <property type="entry name" value="FNR_nucleotide-bd"/>
</dbReference>
<keyword evidence="5 11" id="KW-0479">Metal-binding</keyword>
<dbReference type="STRING" id="439481.Aboo_0831"/>
<accession>B5IAK2</accession>
<comment type="subunit">
    <text evidence="11">Heterotetramer of 2 PyrK and 2 PyrD type B subunits.</text>
</comment>
<dbReference type="UniPathway" id="UPA00070">
    <property type="reaction ID" value="UER00945"/>
</dbReference>
<dbReference type="GO" id="GO:0051537">
    <property type="term" value="F:2 iron, 2 sulfur cluster binding"/>
    <property type="evidence" value="ECO:0007669"/>
    <property type="project" value="UniProtKB-KW"/>
</dbReference>
<sequence>MYRAVKIEKIKEETPTIKTFFFKDNSEPEPGQFYMIWLPGVDEFPMSISYIGDEKAFTVKKIGKGTSAMHKLKEGDKLWIRGPYGRGFKIEDGYALIIGGGSGMATLAPLIERVKGDIIIAARTKEELLFLDRFKDRNVYIATDDGSAGFKGFATELAKEVMDRRDYSIIYTCGPEIMMKKIIDMAIEKGIKVQASLERLMKCGIGICDSCSINGYRVCVDGPVFSNKELAEMKDLGKYKRDSSGRRVPI</sequence>
<evidence type="ECO:0000256" key="9">
    <source>
        <dbReference type="ARBA" id="ARBA00023004"/>
    </source>
</evidence>
<dbReference type="GO" id="GO:0046872">
    <property type="term" value="F:metal ion binding"/>
    <property type="evidence" value="ECO:0007669"/>
    <property type="project" value="UniProtKB-KW"/>
</dbReference>
<keyword evidence="6 11" id="KW-0274">FAD</keyword>
<evidence type="ECO:0000256" key="11">
    <source>
        <dbReference type="HAMAP-Rule" id="MF_01211"/>
    </source>
</evidence>
<comment type="pathway">
    <text evidence="11">Pyrimidine metabolism; UMP biosynthesis via de novo pathway; orotate from (S)-dihydroorotate (NAD(+) route): step 1/1.</text>
</comment>
<keyword evidence="15" id="KW-1185">Reference proteome</keyword>
<dbReference type="Gene3D" id="2.10.240.10">
    <property type="entry name" value="Dihydroorotate dehydrogenase, electron transfer subunit"/>
    <property type="match status" value="1"/>
</dbReference>
<dbReference type="KEGG" id="abi:Aboo_0831"/>
<evidence type="ECO:0000313" key="15">
    <source>
        <dbReference type="Proteomes" id="UP000001400"/>
    </source>
</evidence>
<dbReference type="SUPFAM" id="SSF52343">
    <property type="entry name" value="Ferredoxin reductase-like, C-terminal NADP-linked domain"/>
    <property type="match status" value="1"/>
</dbReference>
<reference evidence="14" key="1">
    <citation type="submission" date="2010-02" db="EMBL/GenBank/DDBJ databases">
        <title>Complete sequence of Aciduliprofundum boonei T469.</title>
        <authorList>
            <consortium name="US DOE Joint Genome Institute"/>
            <person name="Lucas S."/>
            <person name="Copeland A."/>
            <person name="Lapidus A."/>
            <person name="Cheng J.-F."/>
            <person name="Bruce D."/>
            <person name="Goodwin L."/>
            <person name="Pitluck S."/>
            <person name="Saunders E."/>
            <person name="Detter J.C."/>
            <person name="Han C."/>
            <person name="Tapia R."/>
            <person name="Land M."/>
            <person name="Hauser L."/>
            <person name="Kyrpides N."/>
            <person name="Mikhailova N."/>
            <person name="Flores G."/>
            <person name="Reysenbach A.-L."/>
            <person name="Woyke T."/>
        </authorList>
    </citation>
    <scope>NUCLEOTIDE SEQUENCE</scope>
    <source>
        <strain evidence="14">T469</strain>
    </source>
</reference>
<keyword evidence="2 11" id="KW-0813">Transport</keyword>
<dbReference type="PIRSF" id="PIRSF006816">
    <property type="entry name" value="Cyc3_hyd_g"/>
    <property type="match status" value="1"/>
</dbReference>
<keyword evidence="9 11" id="KW-0408">Iron</keyword>
<organism evidence="14 15">
    <name type="scientific">Aciduliprofundum boonei (strain DSM 19572 / T469)</name>
    <dbReference type="NCBI Taxonomy" id="439481"/>
    <lineage>
        <taxon>Archaea</taxon>
        <taxon>Methanobacteriati</taxon>
        <taxon>Thermoplasmatota</taxon>
        <taxon>DHVE2 group</taxon>
        <taxon>Candidatus Aciduliprofundum</taxon>
    </lineage>
</organism>
<evidence type="ECO:0000256" key="4">
    <source>
        <dbReference type="ARBA" id="ARBA00022714"/>
    </source>
</evidence>
<comment type="function">
    <text evidence="11">Responsible for channeling the electrons from the oxidation of dihydroorotate from the FMN redox center in the PyrD type B subunit to the ultimate electron acceptor NAD(+).</text>
</comment>
<evidence type="ECO:0000256" key="1">
    <source>
        <dbReference type="ARBA" id="ARBA00006422"/>
    </source>
</evidence>
<feature type="binding site" evidence="11 13">
    <location>
        <position position="211"/>
    </location>
    <ligand>
        <name>[2Fe-2S] cluster</name>
        <dbReference type="ChEBI" id="CHEBI:190135"/>
    </ligand>
</feature>
<dbReference type="PANTHER" id="PTHR43513:SF3">
    <property type="entry name" value="DIHYDROOROTATE DEHYDROGENASE B (NAD(+)), ELECTRON TRANSFER SUBUNIT-RELATED"/>
    <property type="match status" value="1"/>
</dbReference>
<feature type="binding site" evidence="11 13">
    <location>
        <position position="219"/>
    </location>
    <ligand>
        <name>[2Fe-2S] cluster</name>
        <dbReference type="ChEBI" id="CHEBI:190135"/>
    </ligand>
</feature>
<gene>
    <name evidence="11" type="primary">pyrK</name>
    <name evidence="14" type="ordered locus">Aboo_0831</name>
</gene>
<dbReference type="InterPro" id="IPR012165">
    <property type="entry name" value="Cyt_c3_hydrogenase_gsu"/>
</dbReference>
<name>B5IAK2_ACIB4</name>
<dbReference type="eggNOG" id="arCOG02199">
    <property type="taxonomic scope" value="Archaea"/>
</dbReference>
<comment type="similarity">
    <text evidence="1 11">Belongs to the PyrK family.</text>
</comment>
<evidence type="ECO:0000313" key="14">
    <source>
        <dbReference type="EMBL" id="ADD08640.1"/>
    </source>
</evidence>
<dbReference type="GO" id="GO:0050660">
    <property type="term" value="F:flavin adenine dinucleotide binding"/>
    <property type="evidence" value="ECO:0007669"/>
    <property type="project" value="InterPro"/>
</dbReference>
<dbReference type="Gene3D" id="2.40.30.10">
    <property type="entry name" value="Translation factors"/>
    <property type="match status" value="1"/>
</dbReference>
<proteinExistence type="inferred from homology"/>
<dbReference type="PANTHER" id="PTHR43513">
    <property type="entry name" value="DIHYDROOROTATE DEHYDROGENASE B (NAD(+)), ELECTRON TRANSFER SUBUNIT"/>
    <property type="match status" value="1"/>
</dbReference>
<dbReference type="CDD" id="cd06220">
    <property type="entry name" value="DHOD_e_trans_like2"/>
    <property type="match status" value="1"/>
</dbReference>
<evidence type="ECO:0000256" key="5">
    <source>
        <dbReference type="ARBA" id="ARBA00022723"/>
    </source>
</evidence>
<dbReference type="GO" id="GO:0044205">
    <property type="term" value="P:'de novo' UMP biosynthetic process"/>
    <property type="evidence" value="ECO:0007669"/>
    <property type="project" value="UniProtKB-UniRule"/>
</dbReference>
<evidence type="ECO:0000256" key="8">
    <source>
        <dbReference type="ARBA" id="ARBA00022982"/>
    </source>
</evidence>
<dbReference type="Gene3D" id="3.40.50.80">
    <property type="entry name" value="Nucleotide-binding domain of ferredoxin-NADP reductase (FNR) module"/>
    <property type="match status" value="1"/>
</dbReference>
<dbReference type="NCBIfam" id="NF000796">
    <property type="entry name" value="PRK00054.1-1"/>
    <property type="match status" value="1"/>
</dbReference>
<dbReference type="GO" id="GO:0009055">
    <property type="term" value="F:electron transfer activity"/>
    <property type="evidence" value="ECO:0007669"/>
    <property type="project" value="UniProtKB-UniRule"/>
</dbReference>
<comment type="cofactor">
    <cofactor evidence="11">
        <name>[2Fe-2S] cluster</name>
        <dbReference type="ChEBI" id="CHEBI:190135"/>
    </cofactor>
    <text evidence="11">Binds 1 [2Fe-2S] cluster per subunit.</text>
</comment>
<dbReference type="PROSITE" id="PS51384">
    <property type="entry name" value="FAD_FR"/>
    <property type="match status" value="1"/>
</dbReference>
<keyword evidence="3 11" id="KW-0285">Flavoprotein</keyword>
<evidence type="ECO:0000256" key="7">
    <source>
        <dbReference type="ARBA" id="ARBA00022975"/>
    </source>
</evidence>
<keyword evidence="10 11" id="KW-0411">Iron-sulfur</keyword>
<dbReference type="Pfam" id="PF10418">
    <property type="entry name" value="DHODB_Fe-S_bind"/>
    <property type="match status" value="1"/>
</dbReference>
<evidence type="ECO:0000256" key="3">
    <source>
        <dbReference type="ARBA" id="ARBA00022630"/>
    </source>
</evidence>
<evidence type="ECO:0000256" key="2">
    <source>
        <dbReference type="ARBA" id="ARBA00022448"/>
    </source>
</evidence>
<feature type="binding site" evidence="11 13">
    <location>
        <position position="208"/>
    </location>
    <ligand>
        <name>[2Fe-2S] cluster</name>
        <dbReference type="ChEBI" id="CHEBI:190135"/>
    </ligand>
</feature>
<evidence type="ECO:0000256" key="13">
    <source>
        <dbReference type="PIRSR" id="PIRSR006816-2"/>
    </source>
</evidence>
<dbReference type="GeneID" id="8827781"/>
<dbReference type="EMBL" id="CP001941">
    <property type="protein sequence ID" value="ADD08640.1"/>
    <property type="molecule type" value="Genomic_DNA"/>
</dbReference>
<dbReference type="SUPFAM" id="SSF63380">
    <property type="entry name" value="Riboflavin synthase domain-like"/>
    <property type="match status" value="1"/>
</dbReference>
<dbReference type="InterPro" id="IPR017938">
    <property type="entry name" value="Riboflavin_synthase-like_b-brl"/>
</dbReference>
<comment type="cofactor">
    <cofactor evidence="11 12">
        <name>FAD</name>
        <dbReference type="ChEBI" id="CHEBI:57692"/>
    </cofactor>
    <text evidence="11 12">Binds 1 FAD per subunit.</text>
</comment>
<keyword evidence="4 11" id="KW-0001">2Fe-2S</keyword>
<dbReference type="Proteomes" id="UP000001400">
    <property type="component" value="Chromosome"/>
</dbReference>
<dbReference type="InterPro" id="IPR019480">
    <property type="entry name" value="Dihydroorotate_DH_Fe-S-bd"/>
</dbReference>
<dbReference type="HAMAP" id="MF_01211">
    <property type="entry name" value="DHODB_Fe_S_bind"/>
    <property type="match status" value="1"/>
</dbReference>
<evidence type="ECO:0000256" key="10">
    <source>
        <dbReference type="ARBA" id="ARBA00023014"/>
    </source>
</evidence>
<feature type="binding site" evidence="12">
    <location>
        <begin position="65"/>
        <end position="66"/>
    </location>
    <ligand>
        <name>FAD</name>
        <dbReference type="ChEBI" id="CHEBI:57692"/>
    </ligand>
</feature>
<dbReference type="RefSeq" id="WP_008082139.1">
    <property type="nucleotide sequence ID" value="NC_013926.1"/>
</dbReference>
<dbReference type="InterPro" id="IPR050353">
    <property type="entry name" value="PyrK_electron_transfer"/>
</dbReference>
<dbReference type="InterPro" id="IPR037117">
    <property type="entry name" value="Dihydroorotate_DH_ele_sf"/>
</dbReference>
<dbReference type="HOGENOM" id="CLU_003827_1_1_2"/>
<dbReference type="InterPro" id="IPR017927">
    <property type="entry name" value="FAD-bd_FR_type"/>
</dbReference>
<evidence type="ECO:0000256" key="6">
    <source>
        <dbReference type="ARBA" id="ARBA00022827"/>
    </source>
</evidence>
<dbReference type="InterPro" id="IPR023455">
    <property type="entry name" value="Dihydroorotate_DHASE_ETsu"/>
</dbReference>
<evidence type="ECO:0000256" key="12">
    <source>
        <dbReference type="PIRSR" id="PIRSR006816-1"/>
    </source>
</evidence>
<dbReference type="OrthoDB" id="35401at2157"/>
<protein>
    <recommendedName>
        <fullName evidence="11">Probable dihydroorotate dehydrogenase B (NAD(+)), electron transfer subunit</fullName>
    </recommendedName>
    <alternativeName>
        <fullName evidence="11">Dihydroorotate oxidase B, electron transfer subunit</fullName>
    </alternativeName>
</protein>
<dbReference type="GO" id="GO:0016491">
    <property type="term" value="F:oxidoreductase activity"/>
    <property type="evidence" value="ECO:0007669"/>
    <property type="project" value="InterPro"/>
</dbReference>
<feature type="binding site" evidence="11 13">
    <location>
        <position position="203"/>
    </location>
    <ligand>
        <name>[2Fe-2S] cluster</name>
        <dbReference type="ChEBI" id="CHEBI:190135"/>
    </ligand>
</feature>